<evidence type="ECO:0000256" key="5">
    <source>
        <dbReference type="ARBA" id="ARBA00023242"/>
    </source>
</evidence>
<feature type="domain" description="Nrap protein" evidence="11">
    <location>
        <begin position="630"/>
        <end position="767"/>
    </location>
</feature>
<evidence type="ECO:0000256" key="2">
    <source>
        <dbReference type="ARBA" id="ARBA00006674"/>
    </source>
</evidence>
<feature type="domain" description="Nrap protein" evidence="8">
    <location>
        <begin position="207"/>
        <end position="319"/>
    </location>
</feature>
<dbReference type="InterPro" id="IPR035368">
    <property type="entry name" value="Nrap_D3"/>
</dbReference>
<dbReference type="Proteomes" id="UP000694388">
    <property type="component" value="Unplaced"/>
</dbReference>
<dbReference type="Gene3D" id="3.30.70.3030">
    <property type="match status" value="1"/>
</dbReference>
<comment type="subcellular location">
    <subcellularLocation>
        <location evidence="1 7">Nucleus</location>
        <location evidence="1 7">Nucleolus</location>
    </subcellularLocation>
</comment>
<dbReference type="Gene3D" id="1.10.1410.10">
    <property type="match status" value="1"/>
</dbReference>
<dbReference type="GO" id="GO:0003723">
    <property type="term" value="F:RNA binding"/>
    <property type="evidence" value="ECO:0007669"/>
    <property type="project" value="UniProtKB-KW"/>
</dbReference>
<evidence type="ECO:0000256" key="1">
    <source>
        <dbReference type="ARBA" id="ARBA00004604"/>
    </source>
</evidence>
<dbReference type="AlphaFoldDB" id="A0A8C4WRC8"/>
<reference evidence="13" key="1">
    <citation type="submission" date="2025-08" db="UniProtKB">
        <authorList>
            <consortium name="Ensembl"/>
        </authorList>
    </citation>
    <scope>IDENTIFICATION</scope>
</reference>
<dbReference type="Ensembl" id="ENSEBUT00000009388.1">
    <property type="protein sequence ID" value="ENSEBUP00000008874.1"/>
    <property type="gene ID" value="ENSEBUG00000005711.1"/>
</dbReference>
<evidence type="ECO:0000256" key="4">
    <source>
        <dbReference type="ARBA" id="ARBA00022884"/>
    </source>
</evidence>
<dbReference type="GeneTree" id="ENSGT00390000018619"/>
<dbReference type="InterPro" id="IPR035371">
    <property type="entry name" value="Nrap_D6"/>
</dbReference>
<name>A0A8C4WRC8_EPTBU</name>
<comment type="function">
    <text evidence="6">Part of the small subunit (SSU) processome, first precursor of the small eukaryotic ribosomal subunit. During the assembly of the SSU processome in the nucleolus, many ribosome biogenesis factors, an RNA chaperone and ribosomal proteins associate with the nascent pre-rRNA and work in concert to generate RNA folding, modifications, rearrangements and cleavage as well as targeted degradation of pre-ribosomal RNA by the RNA exosome.</text>
</comment>
<dbReference type="GO" id="GO:0034456">
    <property type="term" value="C:UTP-C complex"/>
    <property type="evidence" value="ECO:0007669"/>
    <property type="project" value="TreeGrafter"/>
</dbReference>
<dbReference type="Pfam" id="PF17403">
    <property type="entry name" value="Nrap_D2"/>
    <property type="match status" value="1"/>
</dbReference>
<feature type="domain" description="Nrap protein" evidence="10">
    <location>
        <begin position="456"/>
        <end position="610"/>
    </location>
</feature>
<dbReference type="InterPro" id="IPR035367">
    <property type="entry name" value="Nrap_D2"/>
</dbReference>
<dbReference type="OMA" id="NPHGGKE"/>
<dbReference type="Pfam" id="PF17404">
    <property type="entry name" value="Nrap_D3"/>
    <property type="match status" value="1"/>
</dbReference>
<dbReference type="InterPro" id="IPR005554">
    <property type="entry name" value="NOL6/Upt22"/>
</dbReference>
<evidence type="ECO:0000259" key="8">
    <source>
        <dbReference type="Pfam" id="PF03813"/>
    </source>
</evidence>
<dbReference type="PANTHER" id="PTHR17972">
    <property type="entry name" value="NUCLEOLAR RNA-ASSOCIATED PROTEIN"/>
    <property type="match status" value="1"/>
</dbReference>
<evidence type="ECO:0000256" key="6">
    <source>
        <dbReference type="ARBA" id="ARBA00035000"/>
    </source>
</evidence>
<evidence type="ECO:0000259" key="9">
    <source>
        <dbReference type="Pfam" id="PF17403"/>
    </source>
</evidence>
<evidence type="ECO:0000259" key="10">
    <source>
        <dbReference type="Pfam" id="PF17404"/>
    </source>
</evidence>
<evidence type="ECO:0000313" key="14">
    <source>
        <dbReference type="Proteomes" id="UP000694388"/>
    </source>
</evidence>
<evidence type="ECO:0000259" key="12">
    <source>
        <dbReference type="Pfam" id="PF17407"/>
    </source>
</evidence>
<protein>
    <recommendedName>
        <fullName evidence="3 7">Nucleolar protein 6</fullName>
    </recommendedName>
</protein>
<dbReference type="Pfam" id="PF17405">
    <property type="entry name" value="Nrap_D4"/>
    <property type="match status" value="1"/>
</dbReference>
<evidence type="ECO:0000313" key="13">
    <source>
        <dbReference type="Ensembl" id="ENSEBUP00000008874.1"/>
    </source>
</evidence>
<evidence type="ECO:0000259" key="11">
    <source>
        <dbReference type="Pfam" id="PF17405"/>
    </source>
</evidence>
<dbReference type="InterPro" id="IPR035082">
    <property type="entry name" value="Nrap_D1"/>
</dbReference>
<keyword evidence="14" id="KW-1185">Reference proteome</keyword>
<dbReference type="InterPro" id="IPR035369">
    <property type="entry name" value="Nrap_D4"/>
</dbReference>
<dbReference type="GO" id="GO:0006409">
    <property type="term" value="P:tRNA export from nucleus"/>
    <property type="evidence" value="ECO:0007669"/>
    <property type="project" value="TreeGrafter"/>
</dbReference>
<dbReference type="GO" id="GO:0032545">
    <property type="term" value="C:CURI complex"/>
    <property type="evidence" value="ECO:0007669"/>
    <property type="project" value="TreeGrafter"/>
</dbReference>
<dbReference type="GO" id="GO:0032040">
    <property type="term" value="C:small-subunit processome"/>
    <property type="evidence" value="ECO:0007669"/>
    <property type="project" value="TreeGrafter"/>
</dbReference>
<dbReference type="GO" id="GO:0006364">
    <property type="term" value="P:rRNA processing"/>
    <property type="evidence" value="ECO:0007669"/>
    <property type="project" value="TreeGrafter"/>
</dbReference>
<evidence type="ECO:0000256" key="3">
    <source>
        <dbReference type="ARBA" id="ARBA00016437"/>
    </source>
</evidence>
<dbReference type="Pfam" id="PF17407">
    <property type="entry name" value="Nrap_D6"/>
    <property type="match status" value="1"/>
</dbReference>
<organism evidence="13 14">
    <name type="scientific">Eptatretus burgeri</name>
    <name type="common">Inshore hagfish</name>
    <dbReference type="NCBI Taxonomy" id="7764"/>
    <lineage>
        <taxon>Eukaryota</taxon>
        <taxon>Metazoa</taxon>
        <taxon>Chordata</taxon>
        <taxon>Craniata</taxon>
        <taxon>Vertebrata</taxon>
        <taxon>Cyclostomata</taxon>
        <taxon>Myxini</taxon>
        <taxon>Myxiniformes</taxon>
        <taxon>Myxinidae</taxon>
        <taxon>Eptatretinae</taxon>
        <taxon>Eptatretus</taxon>
    </lineage>
</organism>
<feature type="domain" description="Nrap protein" evidence="12">
    <location>
        <begin position="852"/>
        <end position="955"/>
    </location>
</feature>
<sequence length="984" mass="109770">MVRSVAVTKEDEFNKLGVRTNKPKSKRGIMTVSRMRSSPGRRAGVQFLPRRKAKSKIHGAHRGKTVKPVKQKSAVKNCERAAEHVRFEQVKNELNKEGDVTMENKEGDVDELLKEVKLTAKRRAAIDQFVRELRGLLAGLPTLPALDDTSWIPEGVRVPWPPGPALSSGGRMSLGPPAEVKIVGSYVTSEVIRPDVSKARINIDNYYLNQCYLRKRAVYLAFLATHLKEERSLWTLKYTWLSGNCLKPALLISSTGKNIRNVSFCLLPCVDLERFKPLWLHPVHNNVRPSTLPPTPCYNAAVLNDLFLEKHTSFILETLSSASGCRDGLILTRIWLHQRQLHQGRGAFSGFLAAMLAAYLESTGQLSQGFDSWQVFHCLLSHLALIEIRVLFQPLLLDFHTAYDVVFVDPTGHVNLCADMTIATYQRVTQHALSVIKDSLANPLQTLLLSSCPFVLSFDHIFSVKAGHMAAASERLAPNKARLDCGGDFVAASLSPLCQLLSRGLGSRVHLLDHMLIPPPQDLPPSPDYMGTVTFGLTFNTACAFSVLQRGPEGDMPEAKPFRELWGPRAELRRFPDGGVCEAVLWSPGVTVAHRRLVPKLIVEHLLYLHGDIPASAITYMGGFLDPILQSRTGEEQLTSIIQTFDELCRQLRGLEGLPLVVATTVGTHPALRYTEVFPPHPTWLDPKSCCTSGSCDSLAPDSHKPCPAYVPAITAQLRLEGSGRWPTCVSAIARIRAAFHIRLATLLRQSHALVCQVSQTYVDVYKVRGMCMEIVTFMLFKMLNTSILKIKRSPEALFLQILFLLSNFDWQNAPLLVNLGRSFTRMCHTLPLLTFSWIIKACDTAFRPPLSLYDVLIYLLPRHLPRHAEALDKPAVLLPRGVQPTPSSLSLPQLPPVQYDPVEQYLKELRAAFDDFALFFHDPHGGDVIGVLWKPQAFLSFPFKVQIIFTLCCAEEQSLDLYLKPNLLRTAADFAWSLIKPSL</sequence>
<evidence type="ECO:0000256" key="7">
    <source>
        <dbReference type="RuleBase" id="RU364032"/>
    </source>
</evidence>
<accession>A0A8C4WRC8</accession>
<dbReference type="PANTHER" id="PTHR17972:SF0">
    <property type="entry name" value="NUCLEOLAR PROTEIN 6"/>
    <property type="match status" value="1"/>
</dbReference>
<feature type="domain" description="Nrap protein" evidence="9">
    <location>
        <begin position="326"/>
        <end position="435"/>
    </location>
</feature>
<keyword evidence="5 7" id="KW-0539">Nucleus</keyword>
<keyword evidence="4 7" id="KW-0694">RNA-binding</keyword>
<dbReference type="Pfam" id="PF03813">
    <property type="entry name" value="Nrap"/>
    <property type="match status" value="1"/>
</dbReference>
<comment type="similarity">
    <text evidence="2 7">Belongs to the NRAP family.</text>
</comment>
<proteinExistence type="inferred from homology"/>
<reference evidence="13" key="2">
    <citation type="submission" date="2025-09" db="UniProtKB">
        <authorList>
            <consortium name="Ensembl"/>
        </authorList>
    </citation>
    <scope>IDENTIFICATION</scope>
</reference>